<protein>
    <submittedName>
        <fullName evidence="1">Uncharacterized protein</fullName>
    </submittedName>
</protein>
<dbReference type="EMBL" id="MU274919">
    <property type="protein sequence ID" value="KAI0087236.1"/>
    <property type="molecule type" value="Genomic_DNA"/>
</dbReference>
<gene>
    <name evidence="1" type="ORF">BDY19DRAFT_309492</name>
</gene>
<accession>A0ACB8TZ57</accession>
<sequence length="519" mass="56890">MTIPRRSFRRTRRSSSATSITTTSSASSRATHRSTSVTTSRTFNSQALTLTPATSLSTIAEDKADHVPPSEDAVNDQAVLPISPGSDGKLTVEQIEDLKTRSTSTETYSPDGECTASEACQLVRTLLAQIGDYSKTKRPPIETKEDKTGRIELVEKHFTKVDQKWRCKICNTPGSNPFAKLGRFELAKHLRIHLCREHKPFRCYLKGCKHVDTQKSNMLSHLNMHTGETVKCDKCGEKLRNPTAKNRHLLKKCPNVVKPEGDKGDEHLSGVSSLFGAPQENVEDAAPAPQDTPDDATNETQTPVPQETFVDAESNGLAPEATSDSTKNDVSTPQDIVDNRVNNAPEPQVTVDSTDNDAPEPQVTVDNTENDAPESQVTVDNTENDAPEPQVTVDNTENDAPEPQVTVDNTENVPFAPQDTVDNTENGAPAPQNIVDNAENETPAPQDTANNTENDTQSPEYGSVDMSFEYAINGIPAKAWSWSMLRSNFTFDENLGKLQAVPKNTCVFDFKPPSKWRLT</sequence>
<name>A0ACB8TZ57_9APHY</name>
<keyword evidence="2" id="KW-1185">Reference proteome</keyword>
<reference evidence="1" key="1">
    <citation type="journal article" date="2021" name="Environ. Microbiol.">
        <title>Gene family expansions and transcriptome signatures uncover fungal adaptations to wood decay.</title>
        <authorList>
            <person name="Hage H."/>
            <person name="Miyauchi S."/>
            <person name="Viragh M."/>
            <person name="Drula E."/>
            <person name="Min B."/>
            <person name="Chaduli D."/>
            <person name="Navarro D."/>
            <person name="Favel A."/>
            <person name="Norest M."/>
            <person name="Lesage-Meessen L."/>
            <person name="Balint B."/>
            <person name="Merenyi Z."/>
            <person name="de Eugenio L."/>
            <person name="Morin E."/>
            <person name="Martinez A.T."/>
            <person name="Baldrian P."/>
            <person name="Stursova M."/>
            <person name="Martinez M.J."/>
            <person name="Novotny C."/>
            <person name="Magnuson J.K."/>
            <person name="Spatafora J.W."/>
            <person name="Maurice S."/>
            <person name="Pangilinan J."/>
            <person name="Andreopoulos W."/>
            <person name="LaButti K."/>
            <person name="Hundley H."/>
            <person name="Na H."/>
            <person name="Kuo A."/>
            <person name="Barry K."/>
            <person name="Lipzen A."/>
            <person name="Henrissat B."/>
            <person name="Riley R."/>
            <person name="Ahrendt S."/>
            <person name="Nagy L.G."/>
            <person name="Grigoriev I.V."/>
            <person name="Martin F."/>
            <person name="Rosso M.N."/>
        </authorList>
    </citation>
    <scope>NUCLEOTIDE SEQUENCE</scope>
    <source>
        <strain evidence="1">CBS 384.51</strain>
    </source>
</reference>
<proteinExistence type="predicted"/>
<evidence type="ECO:0000313" key="1">
    <source>
        <dbReference type="EMBL" id="KAI0087236.1"/>
    </source>
</evidence>
<evidence type="ECO:0000313" key="2">
    <source>
        <dbReference type="Proteomes" id="UP001055072"/>
    </source>
</evidence>
<organism evidence="1 2">
    <name type="scientific">Irpex rosettiformis</name>
    <dbReference type="NCBI Taxonomy" id="378272"/>
    <lineage>
        <taxon>Eukaryota</taxon>
        <taxon>Fungi</taxon>
        <taxon>Dikarya</taxon>
        <taxon>Basidiomycota</taxon>
        <taxon>Agaricomycotina</taxon>
        <taxon>Agaricomycetes</taxon>
        <taxon>Polyporales</taxon>
        <taxon>Irpicaceae</taxon>
        <taxon>Irpex</taxon>
    </lineage>
</organism>
<comment type="caution">
    <text evidence="1">The sequence shown here is derived from an EMBL/GenBank/DDBJ whole genome shotgun (WGS) entry which is preliminary data.</text>
</comment>
<dbReference type="Proteomes" id="UP001055072">
    <property type="component" value="Unassembled WGS sequence"/>
</dbReference>